<dbReference type="InterPro" id="IPR001207">
    <property type="entry name" value="Transposase_mutator"/>
</dbReference>
<name>A0A222E1D8_9RHOB</name>
<reference evidence="7 8" key="1">
    <citation type="submission" date="2017-07" db="EMBL/GenBank/DDBJ databases">
        <title>Genome Sequence of Antarctobacter heliothermus Strain SMS3 Isolated from a culture of the Diatom Skeletonema marinoi.</title>
        <authorList>
            <person name="Topel M."/>
            <person name="Pinder M.I.M."/>
            <person name="Johansson O.N."/>
            <person name="Kourtchenko O."/>
            <person name="Godhe A."/>
            <person name="Clarke A.K."/>
        </authorList>
    </citation>
    <scope>NUCLEOTIDE SEQUENCE [LARGE SCALE GENOMIC DNA]</scope>
    <source>
        <strain evidence="7 8">SMS3</strain>
    </source>
</reference>
<dbReference type="Pfam" id="PF00872">
    <property type="entry name" value="Transposase_mut"/>
    <property type="match status" value="1"/>
</dbReference>
<accession>A0A222E1D8</accession>
<dbReference type="GO" id="GO:0006313">
    <property type="term" value="P:DNA transposition"/>
    <property type="evidence" value="ECO:0007669"/>
    <property type="project" value="UniProtKB-UniRule"/>
</dbReference>
<comment type="similarity">
    <text evidence="2 6">Belongs to the transposase mutator family.</text>
</comment>
<dbReference type="GO" id="GO:0003677">
    <property type="term" value="F:DNA binding"/>
    <property type="evidence" value="ECO:0007669"/>
    <property type="project" value="UniProtKB-UniRule"/>
</dbReference>
<dbReference type="PANTHER" id="PTHR33217">
    <property type="entry name" value="TRANSPOSASE FOR INSERTION SEQUENCE ELEMENT IS1081"/>
    <property type="match status" value="1"/>
</dbReference>
<proteinExistence type="inferred from homology"/>
<dbReference type="Proteomes" id="UP000203589">
    <property type="component" value="Chromosome"/>
</dbReference>
<evidence type="ECO:0000256" key="6">
    <source>
        <dbReference type="RuleBase" id="RU365089"/>
    </source>
</evidence>
<dbReference type="GO" id="GO:0004803">
    <property type="term" value="F:transposase activity"/>
    <property type="evidence" value="ECO:0007669"/>
    <property type="project" value="UniProtKB-UniRule"/>
</dbReference>
<keyword evidence="5 6" id="KW-0233">DNA recombination</keyword>
<comment type="function">
    <text evidence="1 6">Required for the transposition of the insertion element.</text>
</comment>
<sequence length="190" mass="21312">MVLSSPRRPSRTILIIANYHKGLKAAAAKVLGVTVQRCRAHFMRNALACVGKMDRPIVTAALRTAFDQDTLTTSKEHWAKLIDAFGPRHSKLAELMRRAEDEVLPYKSFPKEHWARIHSTNPLERLNKKIKRRTNVVGIFPDEAAVTRLVGALMLEQNDEWAITRCNMTLETVTAICDTAPMDPAKIAAL</sequence>
<dbReference type="PANTHER" id="PTHR33217:SF7">
    <property type="entry name" value="TRANSPOSASE FOR INSERTION SEQUENCE ELEMENT IS1081"/>
    <property type="match status" value="1"/>
</dbReference>
<evidence type="ECO:0000256" key="4">
    <source>
        <dbReference type="ARBA" id="ARBA00023125"/>
    </source>
</evidence>
<dbReference type="AlphaFoldDB" id="A0A222E1D8"/>
<keyword evidence="4 6" id="KW-0238">DNA-binding</keyword>
<dbReference type="EMBL" id="CP022540">
    <property type="protein sequence ID" value="ASP20037.1"/>
    <property type="molecule type" value="Genomic_DNA"/>
</dbReference>
<evidence type="ECO:0000256" key="3">
    <source>
        <dbReference type="ARBA" id="ARBA00022578"/>
    </source>
</evidence>
<evidence type="ECO:0000256" key="2">
    <source>
        <dbReference type="ARBA" id="ARBA00010961"/>
    </source>
</evidence>
<keyword evidence="6" id="KW-0814">Transposable element</keyword>
<gene>
    <name evidence="7" type="ORF">ANTHELSMS3_01335</name>
</gene>
<organism evidence="7 8">
    <name type="scientific">Antarctobacter heliothermus</name>
    <dbReference type="NCBI Taxonomy" id="74033"/>
    <lineage>
        <taxon>Bacteria</taxon>
        <taxon>Pseudomonadati</taxon>
        <taxon>Pseudomonadota</taxon>
        <taxon>Alphaproteobacteria</taxon>
        <taxon>Rhodobacterales</taxon>
        <taxon>Roseobacteraceae</taxon>
        <taxon>Antarctobacter</taxon>
    </lineage>
</organism>
<evidence type="ECO:0000256" key="5">
    <source>
        <dbReference type="ARBA" id="ARBA00023172"/>
    </source>
</evidence>
<keyword evidence="8" id="KW-1185">Reference proteome</keyword>
<keyword evidence="3 6" id="KW-0815">Transposition</keyword>
<evidence type="ECO:0000313" key="8">
    <source>
        <dbReference type="Proteomes" id="UP000203589"/>
    </source>
</evidence>
<protein>
    <recommendedName>
        <fullName evidence="6">Mutator family transposase</fullName>
    </recommendedName>
</protein>
<evidence type="ECO:0000256" key="1">
    <source>
        <dbReference type="ARBA" id="ARBA00002190"/>
    </source>
</evidence>
<evidence type="ECO:0000313" key="7">
    <source>
        <dbReference type="EMBL" id="ASP20037.1"/>
    </source>
</evidence>
<dbReference type="KEGG" id="aht:ANTHELSMS3_01335"/>